<dbReference type="InterPro" id="IPR003751">
    <property type="entry name" value="CsrA"/>
</dbReference>
<dbReference type="Pfam" id="PF02599">
    <property type="entry name" value="CsrA"/>
    <property type="match status" value="1"/>
</dbReference>
<dbReference type="GO" id="GO:0044781">
    <property type="term" value="P:bacterial-type flagellum organization"/>
    <property type="evidence" value="ECO:0007669"/>
    <property type="project" value="UniProtKB-KW"/>
</dbReference>
<dbReference type="HAMAP" id="MF_00167">
    <property type="entry name" value="CsrA"/>
    <property type="match status" value="1"/>
</dbReference>
<dbReference type="InterPro" id="IPR036107">
    <property type="entry name" value="CsrA_sf"/>
</dbReference>
<dbReference type="GO" id="GO:0048027">
    <property type="term" value="F:mRNA 5'-UTR binding"/>
    <property type="evidence" value="ECO:0007669"/>
    <property type="project" value="UniProtKB-UniRule"/>
</dbReference>
<comment type="caution">
    <text evidence="5">The sequence shown here is derived from an EMBL/GenBank/DDBJ whole genome shotgun (WGS) entry which is preliminary data.</text>
</comment>
<protein>
    <recommendedName>
        <fullName evidence="4">Translational regulator CsrA</fullName>
    </recommendedName>
</protein>
<accession>A0A3D3R1X7</accession>
<keyword evidence="2 4" id="KW-0810">Translation regulation</keyword>
<dbReference type="EMBL" id="DQAY01000039">
    <property type="protein sequence ID" value="HCO22596.1"/>
    <property type="molecule type" value="Genomic_DNA"/>
</dbReference>
<dbReference type="GO" id="GO:1902208">
    <property type="term" value="P:regulation of bacterial-type flagellum assembly"/>
    <property type="evidence" value="ECO:0007669"/>
    <property type="project" value="UniProtKB-UniRule"/>
</dbReference>
<dbReference type="Proteomes" id="UP000263642">
    <property type="component" value="Unassembled WGS sequence"/>
</dbReference>
<keyword evidence="4" id="KW-0678">Repressor</keyword>
<proteinExistence type="inferred from homology"/>
<evidence type="ECO:0000313" key="6">
    <source>
        <dbReference type="Proteomes" id="UP000263642"/>
    </source>
</evidence>
<comment type="subunit">
    <text evidence="4">Homodimer; the beta-strands of each monomer intercalate to form a hydrophobic core, while the alpha-helices form wings that extend away from the core.</text>
</comment>
<gene>
    <name evidence="4" type="primary">csrA</name>
    <name evidence="5" type="ORF">DIT97_05855</name>
</gene>
<dbReference type="AlphaFoldDB" id="A0A3D3R1X7"/>
<dbReference type="SUPFAM" id="SSF117130">
    <property type="entry name" value="CsrA-like"/>
    <property type="match status" value="1"/>
</dbReference>
<comment type="similarity">
    <text evidence="4">Belongs to the CsrA/RsmA family.</text>
</comment>
<comment type="function">
    <text evidence="4">A translational regulator that binds mRNA to regulate translation initiation and/or mRNA stability. Usually binds in the 5'-UTR at or near the Shine-Dalgarno sequence preventing ribosome-binding, thus repressing translation. Its main target seems to be the major flagellin gene, while its function is anatagonized by FliW.</text>
</comment>
<keyword evidence="4" id="KW-1005">Bacterial flagellum biogenesis</keyword>
<dbReference type="GO" id="GO:0006109">
    <property type="term" value="P:regulation of carbohydrate metabolic process"/>
    <property type="evidence" value="ECO:0007669"/>
    <property type="project" value="InterPro"/>
</dbReference>
<reference evidence="5 6" key="1">
    <citation type="journal article" date="2018" name="Nat. Biotechnol.">
        <title>A standardized bacterial taxonomy based on genome phylogeny substantially revises the tree of life.</title>
        <authorList>
            <person name="Parks D.H."/>
            <person name="Chuvochina M."/>
            <person name="Waite D.W."/>
            <person name="Rinke C."/>
            <person name="Skarshewski A."/>
            <person name="Chaumeil P.A."/>
            <person name="Hugenholtz P."/>
        </authorList>
    </citation>
    <scope>NUCLEOTIDE SEQUENCE [LARGE SCALE GENOMIC DNA]</scope>
    <source>
        <strain evidence="5">UBA9375</strain>
    </source>
</reference>
<dbReference type="Gene3D" id="2.60.40.4380">
    <property type="entry name" value="Translational regulator CsrA"/>
    <property type="match status" value="1"/>
</dbReference>
<evidence type="ECO:0000313" key="5">
    <source>
        <dbReference type="EMBL" id="HCO22596.1"/>
    </source>
</evidence>
<evidence type="ECO:0000256" key="3">
    <source>
        <dbReference type="ARBA" id="ARBA00022884"/>
    </source>
</evidence>
<keyword evidence="1 4" id="KW-0963">Cytoplasm</keyword>
<dbReference type="GO" id="GO:0005829">
    <property type="term" value="C:cytosol"/>
    <property type="evidence" value="ECO:0007669"/>
    <property type="project" value="TreeGrafter"/>
</dbReference>
<dbReference type="GO" id="GO:0006402">
    <property type="term" value="P:mRNA catabolic process"/>
    <property type="evidence" value="ECO:0007669"/>
    <property type="project" value="InterPro"/>
</dbReference>
<name>A0A3D3R1X7_9PLAN</name>
<evidence type="ECO:0000256" key="4">
    <source>
        <dbReference type="HAMAP-Rule" id="MF_00167"/>
    </source>
</evidence>
<dbReference type="GO" id="GO:0045947">
    <property type="term" value="P:negative regulation of translational initiation"/>
    <property type="evidence" value="ECO:0007669"/>
    <property type="project" value="UniProtKB-UniRule"/>
</dbReference>
<dbReference type="PANTHER" id="PTHR34984:SF1">
    <property type="entry name" value="CARBON STORAGE REGULATOR"/>
    <property type="match status" value="1"/>
</dbReference>
<organism evidence="5 6">
    <name type="scientific">Gimesia maris</name>
    <dbReference type="NCBI Taxonomy" id="122"/>
    <lineage>
        <taxon>Bacteria</taxon>
        <taxon>Pseudomonadati</taxon>
        <taxon>Planctomycetota</taxon>
        <taxon>Planctomycetia</taxon>
        <taxon>Planctomycetales</taxon>
        <taxon>Planctomycetaceae</taxon>
        <taxon>Gimesia</taxon>
    </lineage>
</organism>
<sequence>MLVLTRKRGERIVICENIVLTIVSIRGNRVKLGVHAPEHVTISRDDRRGLSGVFELTKDKSTVQEIRKRFQPPRS</sequence>
<evidence type="ECO:0000256" key="1">
    <source>
        <dbReference type="ARBA" id="ARBA00022490"/>
    </source>
</evidence>
<comment type="subcellular location">
    <subcellularLocation>
        <location evidence="4">Cytoplasm</location>
    </subcellularLocation>
</comment>
<keyword evidence="3 4" id="KW-0694">RNA-binding</keyword>
<evidence type="ECO:0000256" key="2">
    <source>
        <dbReference type="ARBA" id="ARBA00022845"/>
    </source>
</evidence>
<dbReference type="PANTHER" id="PTHR34984">
    <property type="entry name" value="CARBON STORAGE REGULATOR"/>
    <property type="match status" value="1"/>
</dbReference>